<dbReference type="PANTHER" id="PTHR45648:SF22">
    <property type="entry name" value="GDSL LIPASE_ACYLHYDROLASE FAMILY PROTEIN (AFU_ORTHOLOGUE AFUA_4G14700)"/>
    <property type="match status" value="1"/>
</dbReference>
<evidence type="ECO:0000313" key="4">
    <source>
        <dbReference type="Proteomes" id="UP000245699"/>
    </source>
</evidence>
<keyword evidence="2" id="KW-0732">Signal</keyword>
<dbReference type="AlphaFoldDB" id="A0A2T9YJD2"/>
<evidence type="ECO:0000313" key="3">
    <source>
        <dbReference type="EMBL" id="PVU92437.1"/>
    </source>
</evidence>
<keyword evidence="1" id="KW-0378">Hydrolase</keyword>
<accession>A0A2T9YJD2</accession>
<dbReference type="SUPFAM" id="SSF52266">
    <property type="entry name" value="SGNH hydrolase"/>
    <property type="match status" value="1"/>
</dbReference>
<comment type="caution">
    <text evidence="3">The sequence shown here is derived from an EMBL/GenBank/DDBJ whole genome shotgun (WGS) entry which is preliminary data.</text>
</comment>
<dbReference type="EMBL" id="MBFT01000367">
    <property type="protein sequence ID" value="PVU92437.1"/>
    <property type="molecule type" value="Genomic_DNA"/>
</dbReference>
<dbReference type="InterPro" id="IPR051058">
    <property type="entry name" value="GDSL_Est/Lipase"/>
</dbReference>
<dbReference type="PANTHER" id="PTHR45648">
    <property type="entry name" value="GDSL LIPASE/ACYLHYDROLASE FAMILY PROTEIN (AFU_ORTHOLOGUE AFUA_4G14700)"/>
    <property type="match status" value="1"/>
</dbReference>
<evidence type="ECO:0000256" key="1">
    <source>
        <dbReference type="ARBA" id="ARBA00022801"/>
    </source>
</evidence>
<keyword evidence="4" id="KW-1185">Reference proteome</keyword>
<sequence length="364" mass="39215">MKLVASVVAASLFMAPVLSVQPYLFAFGDGLSDSGNTVVQDKNIPYWNNRMSNGPVWPEYAAYFSGLKLVNYAHNGSVIDNAVISNFTGIKVGVPSLKEQISRFSATFKSITTPELLANSTASITIGSNDFKAISRLSLSNVIKVTFTVDAAIRSLISSVDTLHSLGFRNIVISTFPQPGDIPAALENNSTKGIFPSISSGVLSTGLVAKLHGLNIGYKDKDKFQSFSIIDLHKVFSLFTYKDVMSVTNIQNTTAGCYNVDKNENLVSKCSNPKNYFFLDSAYPSATVHAVFGAIITEAMGSSKGFALSPSSVKSFVSKYNLGDVYSGSSSTLNKNLVSALQKNQYNMTAAESNYQKIIKDITP</sequence>
<organism evidence="3 4">
    <name type="scientific">Furculomyces boomerangus</name>
    <dbReference type="NCBI Taxonomy" id="61424"/>
    <lineage>
        <taxon>Eukaryota</taxon>
        <taxon>Fungi</taxon>
        <taxon>Fungi incertae sedis</taxon>
        <taxon>Zoopagomycota</taxon>
        <taxon>Kickxellomycotina</taxon>
        <taxon>Harpellomycetes</taxon>
        <taxon>Harpellales</taxon>
        <taxon>Harpellaceae</taxon>
        <taxon>Furculomyces</taxon>
    </lineage>
</organism>
<protein>
    <submittedName>
        <fullName evidence="3">Uncharacterized protein</fullName>
    </submittedName>
</protein>
<dbReference type="OrthoDB" id="1600564at2759"/>
<dbReference type="Gene3D" id="3.40.50.1110">
    <property type="entry name" value="SGNH hydrolase"/>
    <property type="match status" value="1"/>
</dbReference>
<dbReference type="STRING" id="61424.A0A2T9YJD2"/>
<dbReference type="GO" id="GO:0016787">
    <property type="term" value="F:hydrolase activity"/>
    <property type="evidence" value="ECO:0007669"/>
    <property type="project" value="UniProtKB-KW"/>
</dbReference>
<feature type="signal peptide" evidence="2">
    <location>
        <begin position="1"/>
        <end position="19"/>
    </location>
</feature>
<feature type="chain" id="PRO_5015774633" evidence="2">
    <location>
        <begin position="20"/>
        <end position="364"/>
    </location>
</feature>
<name>A0A2T9YJD2_9FUNG</name>
<dbReference type="Proteomes" id="UP000245699">
    <property type="component" value="Unassembled WGS sequence"/>
</dbReference>
<reference evidence="3 4" key="1">
    <citation type="journal article" date="2018" name="MBio">
        <title>Comparative Genomics Reveals the Core Gene Toolbox for the Fungus-Insect Symbiosis.</title>
        <authorList>
            <person name="Wang Y."/>
            <person name="Stata M."/>
            <person name="Wang W."/>
            <person name="Stajich J.E."/>
            <person name="White M.M."/>
            <person name="Moncalvo J.M."/>
        </authorList>
    </citation>
    <scope>NUCLEOTIDE SEQUENCE [LARGE SCALE GENOMIC DNA]</scope>
    <source>
        <strain evidence="3 4">AUS-77-4</strain>
    </source>
</reference>
<proteinExistence type="predicted"/>
<dbReference type="InterPro" id="IPR036514">
    <property type="entry name" value="SGNH_hydro_sf"/>
</dbReference>
<gene>
    <name evidence="3" type="ORF">BB559_003711</name>
</gene>
<evidence type="ECO:0000256" key="2">
    <source>
        <dbReference type="SAM" id="SignalP"/>
    </source>
</evidence>